<sequence>FRKMLVSFIFLLFLQCVTADFVDHLSAEDRTDFEKLDAETDLTENQLLDNIGDWAKEKGLQKQWTTERRSREFERRGLIA</sequence>
<keyword evidence="3" id="KW-1185">Reference proteome</keyword>
<feature type="chain" id="PRO_5043932794" evidence="1">
    <location>
        <begin position="20"/>
        <end position="80"/>
    </location>
</feature>
<protein>
    <submittedName>
        <fullName evidence="2">Uncharacterized protein</fullName>
    </submittedName>
</protein>
<evidence type="ECO:0000256" key="1">
    <source>
        <dbReference type="SAM" id="SignalP"/>
    </source>
</evidence>
<dbReference type="EMBL" id="BTSX01000001">
    <property type="protein sequence ID" value="GMS78389.1"/>
    <property type="molecule type" value="Genomic_DNA"/>
</dbReference>
<keyword evidence="1" id="KW-0732">Signal</keyword>
<evidence type="ECO:0000313" key="2">
    <source>
        <dbReference type="EMBL" id="GMS78389.1"/>
    </source>
</evidence>
<proteinExistence type="predicted"/>
<feature type="signal peptide" evidence="1">
    <location>
        <begin position="1"/>
        <end position="19"/>
    </location>
</feature>
<evidence type="ECO:0000313" key="3">
    <source>
        <dbReference type="Proteomes" id="UP001432027"/>
    </source>
</evidence>
<comment type="caution">
    <text evidence="2">The sequence shown here is derived from an EMBL/GenBank/DDBJ whole genome shotgun (WGS) entry which is preliminary data.</text>
</comment>
<dbReference type="Proteomes" id="UP001432027">
    <property type="component" value="Unassembled WGS sequence"/>
</dbReference>
<name>A0AAV5SAZ7_9BILA</name>
<gene>
    <name evidence="2" type="ORF">PENTCL1PPCAC_564</name>
</gene>
<reference evidence="2" key="1">
    <citation type="submission" date="2023-10" db="EMBL/GenBank/DDBJ databases">
        <title>Genome assembly of Pristionchus species.</title>
        <authorList>
            <person name="Yoshida K."/>
            <person name="Sommer R.J."/>
        </authorList>
    </citation>
    <scope>NUCLEOTIDE SEQUENCE</scope>
    <source>
        <strain evidence="2">RS0144</strain>
    </source>
</reference>
<feature type="non-terminal residue" evidence="2">
    <location>
        <position position="1"/>
    </location>
</feature>
<organism evidence="2 3">
    <name type="scientific">Pristionchus entomophagus</name>
    <dbReference type="NCBI Taxonomy" id="358040"/>
    <lineage>
        <taxon>Eukaryota</taxon>
        <taxon>Metazoa</taxon>
        <taxon>Ecdysozoa</taxon>
        <taxon>Nematoda</taxon>
        <taxon>Chromadorea</taxon>
        <taxon>Rhabditida</taxon>
        <taxon>Rhabditina</taxon>
        <taxon>Diplogasteromorpha</taxon>
        <taxon>Diplogasteroidea</taxon>
        <taxon>Neodiplogasteridae</taxon>
        <taxon>Pristionchus</taxon>
    </lineage>
</organism>
<dbReference type="AlphaFoldDB" id="A0AAV5SAZ7"/>
<accession>A0AAV5SAZ7</accession>